<feature type="transmembrane region" description="Helical" evidence="1">
    <location>
        <begin position="58"/>
        <end position="81"/>
    </location>
</feature>
<evidence type="ECO:0000313" key="2">
    <source>
        <dbReference type="EMBL" id="TNN31143.1"/>
    </source>
</evidence>
<reference evidence="2 3" key="1">
    <citation type="submission" date="2019-03" db="EMBL/GenBank/DDBJ databases">
        <title>First draft genome of Liparis tanakae, snailfish: a comprehensive survey of snailfish specific genes.</title>
        <authorList>
            <person name="Kim W."/>
            <person name="Song I."/>
            <person name="Jeong J.-H."/>
            <person name="Kim D."/>
            <person name="Kim S."/>
            <person name="Ryu S."/>
            <person name="Song J.Y."/>
            <person name="Lee S.K."/>
        </authorList>
    </citation>
    <scope>NUCLEOTIDE SEQUENCE [LARGE SCALE GENOMIC DNA]</scope>
    <source>
        <tissue evidence="2">Muscle</tissue>
    </source>
</reference>
<dbReference type="EMBL" id="SRLO01003769">
    <property type="protein sequence ID" value="TNN31143.1"/>
    <property type="molecule type" value="Genomic_DNA"/>
</dbReference>
<proteinExistence type="predicted"/>
<organism evidence="2 3">
    <name type="scientific">Liparis tanakae</name>
    <name type="common">Tanaka's snailfish</name>
    <dbReference type="NCBI Taxonomy" id="230148"/>
    <lineage>
        <taxon>Eukaryota</taxon>
        <taxon>Metazoa</taxon>
        <taxon>Chordata</taxon>
        <taxon>Craniata</taxon>
        <taxon>Vertebrata</taxon>
        <taxon>Euteleostomi</taxon>
        <taxon>Actinopterygii</taxon>
        <taxon>Neopterygii</taxon>
        <taxon>Teleostei</taxon>
        <taxon>Neoteleostei</taxon>
        <taxon>Acanthomorphata</taxon>
        <taxon>Eupercaria</taxon>
        <taxon>Perciformes</taxon>
        <taxon>Cottioidei</taxon>
        <taxon>Cottales</taxon>
        <taxon>Liparidae</taxon>
        <taxon>Liparis</taxon>
    </lineage>
</organism>
<dbReference type="AlphaFoldDB" id="A0A4Z2EQS7"/>
<keyword evidence="3" id="KW-1185">Reference proteome</keyword>
<evidence type="ECO:0000256" key="1">
    <source>
        <dbReference type="SAM" id="Phobius"/>
    </source>
</evidence>
<keyword evidence="1" id="KW-0472">Membrane</keyword>
<keyword evidence="1" id="KW-1133">Transmembrane helix</keyword>
<dbReference type="Proteomes" id="UP000314294">
    <property type="component" value="Unassembled WGS sequence"/>
</dbReference>
<gene>
    <name evidence="2" type="ORF">EYF80_058706</name>
</gene>
<keyword evidence="1" id="KW-0812">Transmembrane</keyword>
<evidence type="ECO:0000313" key="3">
    <source>
        <dbReference type="Proteomes" id="UP000314294"/>
    </source>
</evidence>
<protein>
    <submittedName>
        <fullName evidence="2">Uncharacterized protein</fullName>
    </submittedName>
</protein>
<name>A0A4Z2EQS7_9TELE</name>
<accession>A0A4Z2EQS7</accession>
<comment type="caution">
    <text evidence="2">The sequence shown here is derived from an EMBL/GenBank/DDBJ whole genome shotgun (WGS) entry which is preliminary data.</text>
</comment>
<sequence length="99" mass="10677">MCSSISFSLAVKLPISSWARRSVKCSSAYWPNGIWAEGNTCHVMAICTQDWLTSGRVAMIISMVTASLSVGAGCLIVHGVLGTQAHQSNWEGTTRERMS</sequence>